<organism evidence="1 2">
    <name type="scientific">Characodon lateralis</name>
    <dbReference type="NCBI Taxonomy" id="208331"/>
    <lineage>
        <taxon>Eukaryota</taxon>
        <taxon>Metazoa</taxon>
        <taxon>Chordata</taxon>
        <taxon>Craniata</taxon>
        <taxon>Vertebrata</taxon>
        <taxon>Euteleostomi</taxon>
        <taxon>Actinopterygii</taxon>
        <taxon>Neopterygii</taxon>
        <taxon>Teleostei</taxon>
        <taxon>Neoteleostei</taxon>
        <taxon>Acanthomorphata</taxon>
        <taxon>Ovalentaria</taxon>
        <taxon>Atherinomorphae</taxon>
        <taxon>Cyprinodontiformes</taxon>
        <taxon>Goodeidae</taxon>
        <taxon>Characodon</taxon>
    </lineage>
</organism>
<dbReference type="Proteomes" id="UP001352852">
    <property type="component" value="Unassembled WGS sequence"/>
</dbReference>
<evidence type="ECO:0000313" key="2">
    <source>
        <dbReference type="Proteomes" id="UP001352852"/>
    </source>
</evidence>
<name>A0ABU7DUZ7_9TELE</name>
<gene>
    <name evidence="1" type="ORF">CHARACLAT_020565</name>
</gene>
<keyword evidence="2" id="KW-1185">Reference proteome</keyword>
<sequence length="113" mass="12418">MYISKSTHPMEEACVPYICRSFRHLDGGFVMLSEALHPIPQMEPLPPNLAAERGFWGLSPDPTTGTQLTELLCEDNAIVPVGLMTDPSGGYEDRALEKLAALSTLQQNMRTVT</sequence>
<dbReference type="EMBL" id="JAHUTJ010034736">
    <property type="protein sequence ID" value="MED6278129.1"/>
    <property type="molecule type" value="Genomic_DNA"/>
</dbReference>
<accession>A0ABU7DUZ7</accession>
<comment type="caution">
    <text evidence="1">The sequence shown here is derived from an EMBL/GenBank/DDBJ whole genome shotgun (WGS) entry which is preliminary data.</text>
</comment>
<protein>
    <submittedName>
        <fullName evidence="1">Uncharacterized protein</fullName>
    </submittedName>
</protein>
<reference evidence="1 2" key="1">
    <citation type="submission" date="2021-06" db="EMBL/GenBank/DDBJ databases">
        <authorList>
            <person name="Palmer J.M."/>
        </authorList>
    </citation>
    <scope>NUCLEOTIDE SEQUENCE [LARGE SCALE GENOMIC DNA]</scope>
    <source>
        <strain evidence="1 2">CL_MEX2019</strain>
        <tissue evidence="1">Muscle</tissue>
    </source>
</reference>
<evidence type="ECO:0000313" key="1">
    <source>
        <dbReference type="EMBL" id="MED6278129.1"/>
    </source>
</evidence>
<proteinExistence type="predicted"/>